<reference evidence="3" key="1">
    <citation type="journal article" date="2020" name="Int. J. Syst. Evol. Microbiol.">
        <title>Capnocytophaga felis sp. nov. isolated from the feline oral cavity.</title>
        <authorList>
            <person name="Suzuki M."/>
            <person name="Umeda K."/>
            <person name="Kimura M."/>
            <person name="Imaoka K."/>
            <person name="Morikawa S."/>
            <person name="Maeda K."/>
        </authorList>
    </citation>
    <scope>NUCLEOTIDE SEQUENCE [LARGE SCALE GENOMIC DNA]</scope>
    <source>
        <strain evidence="3">KC07070</strain>
    </source>
</reference>
<dbReference type="SUPFAM" id="SSF103247">
    <property type="entry name" value="TT1751-like"/>
    <property type="match status" value="1"/>
</dbReference>
<dbReference type="AlphaFoldDB" id="A0A5M4B8H5"/>
<gene>
    <name evidence="2" type="ORF">RCZ01_07380</name>
</gene>
<dbReference type="EMBL" id="BLBC01000005">
    <property type="protein sequence ID" value="GET45436.1"/>
    <property type="molecule type" value="Genomic_DNA"/>
</dbReference>
<dbReference type="Proteomes" id="UP000398217">
    <property type="component" value="Unassembled WGS sequence"/>
</dbReference>
<sequence length="142" mass="16125">MITYGQNEEKKIYSVVSKYDFDTTLNNLLQSLKEKQLTIFANFDHHKNAKASGIEMPKSNVIVFGNPKVGTHLMLDNPNIALELPLKIALVEDTNQKTSLIFSNVKLLADKYALKNTIVLEKMQQLIENILKDASGREKIYQ</sequence>
<keyword evidence="3" id="KW-1185">Reference proteome</keyword>
<name>A0A5M4B8H5_9FLAO</name>
<proteinExistence type="predicted"/>
<protein>
    <recommendedName>
        <fullName evidence="1">DUF302 domain-containing protein</fullName>
    </recommendedName>
</protein>
<evidence type="ECO:0000259" key="1">
    <source>
        <dbReference type="Pfam" id="PF03625"/>
    </source>
</evidence>
<dbReference type="InterPro" id="IPR005180">
    <property type="entry name" value="DUF302"/>
</dbReference>
<organism evidence="2 3">
    <name type="scientific">Capnocytophaga felis</name>
    <dbReference type="NCBI Taxonomy" id="2267611"/>
    <lineage>
        <taxon>Bacteria</taxon>
        <taxon>Pseudomonadati</taxon>
        <taxon>Bacteroidota</taxon>
        <taxon>Flavobacteriia</taxon>
        <taxon>Flavobacteriales</taxon>
        <taxon>Flavobacteriaceae</taxon>
        <taxon>Capnocytophaga</taxon>
    </lineage>
</organism>
<feature type="domain" description="DUF302" evidence="1">
    <location>
        <begin position="43"/>
        <end position="102"/>
    </location>
</feature>
<dbReference type="InterPro" id="IPR035923">
    <property type="entry name" value="TT1751-like_sf"/>
</dbReference>
<accession>A0A5M4B8H5</accession>
<evidence type="ECO:0000313" key="3">
    <source>
        <dbReference type="Proteomes" id="UP000398217"/>
    </source>
</evidence>
<evidence type="ECO:0000313" key="2">
    <source>
        <dbReference type="EMBL" id="GET45436.1"/>
    </source>
</evidence>
<dbReference type="PANTHER" id="PTHR38342">
    <property type="entry name" value="SLR5037 PROTEIN"/>
    <property type="match status" value="1"/>
</dbReference>
<dbReference type="CDD" id="cd14797">
    <property type="entry name" value="DUF302"/>
    <property type="match status" value="1"/>
</dbReference>
<dbReference type="PANTHER" id="PTHR38342:SF2">
    <property type="entry name" value="INNER MEMBRANE OR EXPORTED"/>
    <property type="match status" value="1"/>
</dbReference>
<dbReference type="Gene3D" id="3.30.310.70">
    <property type="entry name" value="TT1751-like domain"/>
    <property type="match status" value="1"/>
</dbReference>
<comment type="caution">
    <text evidence="2">The sequence shown here is derived from an EMBL/GenBank/DDBJ whole genome shotgun (WGS) entry which is preliminary data.</text>
</comment>
<dbReference type="Pfam" id="PF03625">
    <property type="entry name" value="DUF302"/>
    <property type="match status" value="1"/>
</dbReference>